<reference evidence="2 3" key="1">
    <citation type="submission" date="2024-02" db="EMBL/GenBank/DDBJ databases">
        <authorList>
            <person name="Vignale AGUSTIN F."/>
            <person name="Sosa J E."/>
            <person name="Modenutti C."/>
        </authorList>
    </citation>
    <scope>NUCLEOTIDE SEQUENCE [LARGE SCALE GENOMIC DNA]</scope>
</reference>
<dbReference type="AlphaFoldDB" id="A0ABC8RGG3"/>
<organism evidence="2 3">
    <name type="scientific">Ilex paraguariensis</name>
    <name type="common">yerba mate</name>
    <dbReference type="NCBI Taxonomy" id="185542"/>
    <lineage>
        <taxon>Eukaryota</taxon>
        <taxon>Viridiplantae</taxon>
        <taxon>Streptophyta</taxon>
        <taxon>Embryophyta</taxon>
        <taxon>Tracheophyta</taxon>
        <taxon>Spermatophyta</taxon>
        <taxon>Magnoliopsida</taxon>
        <taxon>eudicotyledons</taxon>
        <taxon>Gunneridae</taxon>
        <taxon>Pentapetalae</taxon>
        <taxon>asterids</taxon>
        <taxon>campanulids</taxon>
        <taxon>Aquifoliales</taxon>
        <taxon>Aquifoliaceae</taxon>
        <taxon>Ilex</taxon>
    </lineage>
</organism>
<name>A0ABC8RGG3_9AQUA</name>
<sequence>MNTKNENDQDMKINWGIIREISDAVELVESRKDGNLMKFVSKASKMKEEVDRIICFWAEETIAGQEEVNRILFFWAGPTIAARQVSEKKPCAGEDGNFSAEANMLEELAQLSFALDMRSSHKDTNVITISDPQYHKEADNSKSEEGNMKDLQAIAASEGQSNANNEAVERSKGKGYKKSKKGKKVVKKGKRGKGGRKR</sequence>
<gene>
    <name evidence="2" type="ORF">ILEXP_LOCUS9383</name>
</gene>
<dbReference type="Proteomes" id="UP001642360">
    <property type="component" value="Unassembled WGS sequence"/>
</dbReference>
<feature type="region of interest" description="Disordered" evidence="1">
    <location>
        <begin position="126"/>
        <end position="198"/>
    </location>
</feature>
<comment type="caution">
    <text evidence="2">The sequence shown here is derived from an EMBL/GenBank/DDBJ whole genome shotgun (WGS) entry which is preliminary data.</text>
</comment>
<feature type="compositionally biased region" description="Basic and acidic residues" evidence="1">
    <location>
        <begin position="133"/>
        <end position="148"/>
    </location>
</feature>
<feature type="compositionally biased region" description="Basic residues" evidence="1">
    <location>
        <begin position="173"/>
        <end position="198"/>
    </location>
</feature>
<proteinExistence type="predicted"/>
<evidence type="ECO:0000313" key="3">
    <source>
        <dbReference type="Proteomes" id="UP001642360"/>
    </source>
</evidence>
<protein>
    <submittedName>
        <fullName evidence="2">Uncharacterized protein</fullName>
    </submittedName>
</protein>
<dbReference type="EMBL" id="CAUOFW020001170">
    <property type="protein sequence ID" value="CAK9141763.1"/>
    <property type="molecule type" value="Genomic_DNA"/>
</dbReference>
<keyword evidence="3" id="KW-1185">Reference proteome</keyword>
<accession>A0ABC8RGG3</accession>
<evidence type="ECO:0000313" key="2">
    <source>
        <dbReference type="EMBL" id="CAK9141763.1"/>
    </source>
</evidence>
<evidence type="ECO:0000256" key="1">
    <source>
        <dbReference type="SAM" id="MobiDB-lite"/>
    </source>
</evidence>